<dbReference type="PANTHER" id="PTHR42208">
    <property type="entry name" value="HEAVY METAL TRANSPORTER-RELATED"/>
    <property type="match status" value="1"/>
</dbReference>
<keyword evidence="1" id="KW-0812">Transmembrane</keyword>
<evidence type="ECO:0000259" key="2">
    <source>
        <dbReference type="Pfam" id="PF13386"/>
    </source>
</evidence>
<feature type="transmembrane region" description="Helical" evidence="1">
    <location>
        <begin position="124"/>
        <end position="145"/>
    </location>
</feature>
<dbReference type="RefSeq" id="WP_090887744.1">
    <property type="nucleotide sequence ID" value="NZ_FOGG01000034.1"/>
</dbReference>
<reference evidence="3 4" key="1">
    <citation type="submission" date="2016-10" db="EMBL/GenBank/DDBJ databases">
        <authorList>
            <person name="de Groot N.N."/>
        </authorList>
    </citation>
    <scope>NUCLEOTIDE SEQUENCE [LARGE SCALE GENOMIC DNA]</scope>
    <source>
        <strain evidence="3 4">DSM 18610</strain>
    </source>
</reference>
<feature type="transmembrane region" description="Helical" evidence="1">
    <location>
        <begin position="157"/>
        <end position="181"/>
    </location>
</feature>
<dbReference type="Pfam" id="PF13386">
    <property type="entry name" value="DsbD_2"/>
    <property type="match status" value="1"/>
</dbReference>
<evidence type="ECO:0000313" key="3">
    <source>
        <dbReference type="EMBL" id="SES12810.1"/>
    </source>
</evidence>
<feature type="transmembrane region" description="Helical" evidence="1">
    <location>
        <begin position="6"/>
        <end position="31"/>
    </location>
</feature>
<gene>
    <name evidence="3" type="ORF">SAMN04488023_1343</name>
</gene>
<evidence type="ECO:0000256" key="1">
    <source>
        <dbReference type="SAM" id="Phobius"/>
    </source>
</evidence>
<feature type="domain" description="Urease accessory protein UreH-like transmembrane" evidence="2">
    <location>
        <begin position="7"/>
        <end position="204"/>
    </location>
</feature>
<sequence>MEFLPLAFVMGLLSSLHCAVMCGPIMLGMPFQKRSKGSLLLHLLSYQWGRILVYVFLGGFVGLLGTSIRVFSNQKVLSIMIGSLLILFTLLLLIPFYRNRLSSVQHYFSLPISKLMGKVLKLPFWAFFAGMLNGLIPCGMVYLALATALNTGTIGKSIQFMLLFGLGTVPLLLIVSLTGIYLKKYIHLNTQKLLPWLMLFMGVLLILRSIDLGIPFISPATHQGFGQAVICN</sequence>
<dbReference type="Proteomes" id="UP000199572">
    <property type="component" value="Unassembled WGS sequence"/>
</dbReference>
<organism evidence="3 4">
    <name type="scientific">Pedobacter rhizosphaerae</name>
    <dbReference type="NCBI Taxonomy" id="390241"/>
    <lineage>
        <taxon>Bacteria</taxon>
        <taxon>Pseudomonadati</taxon>
        <taxon>Bacteroidota</taxon>
        <taxon>Sphingobacteriia</taxon>
        <taxon>Sphingobacteriales</taxon>
        <taxon>Sphingobacteriaceae</taxon>
        <taxon>Pedobacter</taxon>
    </lineage>
</organism>
<feature type="transmembrane region" description="Helical" evidence="1">
    <location>
        <begin position="193"/>
        <end position="210"/>
    </location>
</feature>
<keyword evidence="1" id="KW-1133">Transmembrane helix</keyword>
<dbReference type="STRING" id="390241.SAMN04488023_1343"/>
<dbReference type="EMBL" id="FOGG01000034">
    <property type="protein sequence ID" value="SES12810.1"/>
    <property type="molecule type" value="Genomic_DNA"/>
</dbReference>
<keyword evidence="1" id="KW-0472">Membrane</keyword>
<dbReference type="PANTHER" id="PTHR42208:SF1">
    <property type="entry name" value="HEAVY METAL TRANSPORTER"/>
    <property type="match status" value="1"/>
</dbReference>
<proteinExistence type="predicted"/>
<keyword evidence="4" id="KW-1185">Reference proteome</keyword>
<feature type="transmembrane region" description="Helical" evidence="1">
    <location>
        <begin position="77"/>
        <end position="97"/>
    </location>
</feature>
<dbReference type="InterPro" id="IPR039447">
    <property type="entry name" value="UreH-like_TM_dom"/>
</dbReference>
<dbReference type="OrthoDB" id="594443at2"/>
<dbReference type="AlphaFoldDB" id="A0A1H9UTF9"/>
<name>A0A1H9UTF9_9SPHI</name>
<feature type="transmembrane region" description="Helical" evidence="1">
    <location>
        <begin position="51"/>
        <end position="71"/>
    </location>
</feature>
<accession>A0A1H9UTF9</accession>
<protein>
    <recommendedName>
        <fullName evidence="2">Urease accessory protein UreH-like transmembrane domain-containing protein</fullName>
    </recommendedName>
</protein>
<evidence type="ECO:0000313" key="4">
    <source>
        <dbReference type="Proteomes" id="UP000199572"/>
    </source>
</evidence>